<feature type="compositionally biased region" description="Basic and acidic residues" evidence="10">
    <location>
        <begin position="271"/>
        <end position="288"/>
    </location>
</feature>
<dbReference type="NCBIfam" id="TIGR00231">
    <property type="entry name" value="small_GTP"/>
    <property type="match status" value="1"/>
</dbReference>
<keyword evidence="2" id="KW-1003">Cell membrane</keyword>
<dbReference type="Gene3D" id="3.40.50.300">
    <property type="entry name" value="P-loop containing nucleotide triphosphate hydrolases"/>
    <property type="match status" value="1"/>
</dbReference>
<dbReference type="InterPro" id="IPR001806">
    <property type="entry name" value="Small_GTPase"/>
</dbReference>
<dbReference type="SMART" id="SM00174">
    <property type="entry name" value="RHO"/>
    <property type="match status" value="1"/>
</dbReference>
<dbReference type="GO" id="GO:0003924">
    <property type="term" value="F:GTPase activity"/>
    <property type="evidence" value="ECO:0007669"/>
    <property type="project" value="InterPro"/>
</dbReference>
<evidence type="ECO:0000256" key="1">
    <source>
        <dbReference type="ARBA" id="ARBA00004193"/>
    </source>
</evidence>
<feature type="region of interest" description="Disordered" evidence="10">
    <location>
        <begin position="260"/>
        <end position="301"/>
    </location>
</feature>
<proteinExistence type="inferred from homology"/>
<dbReference type="SMART" id="SM00176">
    <property type="entry name" value="RAN"/>
    <property type="match status" value="1"/>
</dbReference>
<keyword evidence="4" id="KW-0547">Nucleotide-binding</keyword>
<protein>
    <recommendedName>
        <fullName evidence="13">GTP-binding protein Rhes</fullName>
    </recommendedName>
</protein>
<evidence type="ECO:0000256" key="3">
    <source>
        <dbReference type="ARBA" id="ARBA00022481"/>
    </source>
</evidence>
<dbReference type="PANTHER" id="PTHR46149">
    <property type="entry name" value="MIP08469P"/>
    <property type="match status" value="1"/>
</dbReference>
<dbReference type="PANTHER" id="PTHR46149:SF7">
    <property type="entry name" value="GTP-BINDING PROTEIN DI-RAS2"/>
    <property type="match status" value="1"/>
</dbReference>
<comment type="subcellular location">
    <subcellularLocation>
        <location evidence="1">Cell membrane</location>
        <topology evidence="1">Lipid-anchor</topology>
    </subcellularLocation>
</comment>
<reference evidence="11" key="1">
    <citation type="journal article" date="2020" name="G3 (Bethesda)">
        <title>High-Quality Assemblies for Three Invasive Social Wasps from the &lt;i&gt;Vespula&lt;/i&gt; Genus.</title>
        <authorList>
            <person name="Harrop T.W.R."/>
            <person name="Guhlin J."/>
            <person name="McLaughlin G.M."/>
            <person name="Permina E."/>
            <person name="Stockwell P."/>
            <person name="Gilligan J."/>
            <person name="Le Lec M.F."/>
            <person name="Gruber M.A.M."/>
            <person name="Quinn O."/>
            <person name="Lovegrove M."/>
            <person name="Duncan E.J."/>
            <person name="Remnant E.J."/>
            <person name="Van Eeckhoven J."/>
            <person name="Graham B."/>
            <person name="Knapp R.A."/>
            <person name="Langford K.W."/>
            <person name="Kronenberg Z."/>
            <person name="Press M.O."/>
            <person name="Eacker S.M."/>
            <person name="Wilson-Rankin E.E."/>
            <person name="Purcell J."/>
            <person name="Lester P.J."/>
            <person name="Dearden P.K."/>
        </authorList>
    </citation>
    <scope>NUCLEOTIDE SEQUENCE</scope>
    <source>
        <strain evidence="11">Volc-1</strain>
    </source>
</reference>
<evidence type="ECO:0008006" key="13">
    <source>
        <dbReference type="Google" id="ProtNLM"/>
    </source>
</evidence>
<dbReference type="InterPro" id="IPR005225">
    <property type="entry name" value="Small_GTP-bd"/>
</dbReference>
<evidence type="ECO:0000256" key="2">
    <source>
        <dbReference type="ARBA" id="ARBA00022475"/>
    </source>
</evidence>
<evidence type="ECO:0000313" key="11">
    <source>
        <dbReference type="EMBL" id="KAF7410711.1"/>
    </source>
</evidence>
<comment type="caution">
    <text evidence="11">The sequence shown here is derived from an EMBL/GenBank/DDBJ whole genome shotgun (WGS) entry which is preliminary data.</text>
</comment>
<organism evidence="11 12">
    <name type="scientific">Vespula pensylvanica</name>
    <name type="common">Western yellow jacket</name>
    <name type="synonym">Wasp</name>
    <dbReference type="NCBI Taxonomy" id="30213"/>
    <lineage>
        <taxon>Eukaryota</taxon>
        <taxon>Metazoa</taxon>
        <taxon>Ecdysozoa</taxon>
        <taxon>Arthropoda</taxon>
        <taxon>Hexapoda</taxon>
        <taxon>Insecta</taxon>
        <taxon>Pterygota</taxon>
        <taxon>Neoptera</taxon>
        <taxon>Endopterygota</taxon>
        <taxon>Hymenoptera</taxon>
        <taxon>Apocrita</taxon>
        <taxon>Aculeata</taxon>
        <taxon>Vespoidea</taxon>
        <taxon>Vespidae</taxon>
        <taxon>Vespinae</taxon>
        <taxon>Vespula</taxon>
    </lineage>
</organism>
<evidence type="ECO:0000256" key="8">
    <source>
        <dbReference type="ARBA" id="ARBA00023289"/>
    </source>
</evidence>
<dbReference type="SUPFAM" id="SSF52540">
    <property type="entry name" value="P-loop containing nucleoside triphosphate hydrolases"/>
    <property type="match status" value="1"/>
</dbReference>
<dbReference type="PROSITE" id="PS51419">
    <property type="entry name" value="RAB"/>
    <property type="match status" value="1"/>
</dbReference>
<dbReference type="InterPro" id="IPR052236">
    <property type="entry name" value="Small_GTPase_RasD"/>
</dbReference>
<dbReference type="FunFam" id="3.40.50.300:FF:000475">
    <property type="entry name" value="GTP-binding protein Rhes"/>
    <property type="match status" value="1"/>
</dbReference>
<keyword evidence="3" id="KW-0488">Methylation</keyword>
<dbReference type="GO" id="GO:0005525">
    <property type="term" value="F:GTP binding"/>
    <property type="evidence" value="ECO:0007669"/>
    <property type="project" value="UniProtKB-KW"/>
</dbReference>
<sequence>MDVGGQVEGWKVGRLRERRRRRKASKIAPGSGGTVPKYRTELARPHCRVRSTENDHSHKSSSKVRTCGSFESDDKVKSWKVTVGIEIPWRHVASHLVFAIETNTKGDDESVLRCPTKNGLWKEPSTTTNTIDDRCGTVDPFYLGQLCGRCAVRANTSMHSIANLGGWNKSKCGVCQLEQRPEEASRSEVGRLVCSDRRLRSVGFSRYNTFVFRFGLHGLKKKTDGDDAIATRASPMVKTSEQHGGKFSVQMMKGRHHFRRRFSLQPSSLKEGQEDGTTKNVRSERLSESDSGGGGDGGKSVESSVRHKIVVMGAAKVGKSAIINQFLYGTFTPKYKRTVEEMHHGDFNVSGIHLTLDILDTSGSYEFPAMRDLSIKSADAFVLVYDVNDVNTFHEVKTLRALILNTKGVVPIVVVGNKLDLVEKEQEVDSESTRELVTAKWENGFVQVSAKDNLNISQVFKELLLQAKLKYNLSPALRRRRRQSLPPPPHLNSRSSSAHVPSPAQLQHLQQIRERAESKRNSCILS</sequence>
<evidence type="ECO:0000256" key="7">
    <source>
        <dbReference type="ARBA" id="ARBA00023288"/>
    </source>
</evidence>
<feature type="compositionally biased region" description="Basic residues" evidence="10">
    <location>
        <begin position="16"/>
        <end position="25"/>
    </location>
</feature>
<evidence type="ECO:0000256" key="10">
    <source>
        <dbReference type="SAM" id="MobiDB-lite"/>
    </source>
</evidence>
<dbReference type="PROSITE" id="PS51421">
    <property type="entry name" value="RAS"/>
    <property type="match status" value="1"/>
</dbReference>
<evidence type="ECO:0000313" key="12">
    <source>
        <dbReference type="Proteomes" id="UP000600918"/>
    </source>
</evidence>
<dbReference type="SMART" id="SM00173">
    <property type="entry name" value="RAS"/>
    <property type="match status" value="1"/>
</dbReference>
<keyword evidence="12" id="KW-1185">Reference proteome</keyword>
<feature type="compositionally biased region" description="Polar residues" evidence="10">
    <location>
        <begin position="492"/>
        <end position="507"/>
    </location>
</feature>
<evidence type="ECO:0000256" key="4">
    <source>
        <dbReference type="ARBA" id="ARBA00022741"/>
    </source>
</evidence>
<keyword evidence="5" id="KW-0342">GTP-binding</keyword>
<evidence type="ECO:0000256" key="9">
    <source>
        <dbReference type="ARBA" id="ARBA00038061"/>
    </source>
</evidence>
<dbReference type="InterPro" id="IPR027417">
    <property type="entry name" value="P-loop_NTPase"/>
</dbReference>
<gene>
    <name evidence="11" type="ORF">H0235_013318</name>
</gene>
<dbReference type="EMBL" id="JACSDY010000013">
    <property type="protein sequence ID" value="KAF7410711.1"/>
    <property type="molecule type" value="Genomic_DNA"/>
</dbReference>
<comment type="similarity">
    <text evidence="9">Belongs to the small GTPase superfamily. RasD family.</text>
</comment>
<evidence type="ECO:0000256" key="6">
    <source>
        <dbReference type="ARBA" id="ARBA00023136"/>
    </source>
</evidence>
<name>A0A834KRV1_VESPE</name>
<dbReference type="Proteomes" id="UP000600918">
    <property type="component" value="Unassembled WGS sequence"/>
</dbReference>
<dbReference type="Pfam" id="PF00071">
    <property type="entry name" value="Ras"/>
    <property type="match status" value="1"/>
</dbReference>
<feature type="region of interest" description="Disordered" evidence="10">
    <location>
        <begin position="478"/>
        <end position="507"/>
    </location>
</feature>
<keyword evidence="6" id="KW-0472">Membrane</keyword>
<dbReference type="PRINTS" id="PR00449">
    <property type="entry name" value="RASTRNSFRMNG"/>
</dbReference>
<feature type="compositionally biased region" description="Basic and acidic residues" evidence="10">
    <location>
        <begin position="38"/>
        <end position="58"/>
    </location>
</feature>
<feature type="region of interest" description="Disordered" evidence="10">
    <location>
        <begin position="1"/>
        <end position="68"/>
    </location>
</feature>
<keyword evidence="7" id="KW-0449">Lipoprotein</keyword>
<dbReference type="GO" id="GO:0005886">
    <property type="term" value="C:plasma membrane"/>
    <property type="evidence" value="ECO:0007669"/>
    <property type="project" value="UniProtKB-SubCell"/>
</dbReference>
<dbReference type="SMART" id="SM00175">
    <property type="entry name" value="RAB"/>
    <property type="match status" value="1"/>
</dbReference>
<accession>A0A834KRV1</accession>
<dbReference type="AlphaFoldDB" id="A0A834KRV1"/>
<keyword evidence="8" id="KW-0636">Prenylation</keyword>
<evidence type="ECO:0000256" key="5">
    <source>
        <dbReference type="ARBA" id="ARBA00023134"/>
    </source>
</evidence>